<dbReference type="GO" id="GO:0004301">
    <property type="term" value="F:epoxide hydrolase activity"/>
    <property type="evidence" value="ECO:0007669"/>
    <property type="project" value="UniProtKB-ARBA"/>
</dbReference>
<dbReference type="PANTHER" id="PTHR43329">
    <property type="entry name" value="EPOXIDE HYDROLASE"/>
    <property type="match status" value="1"/>
</dbReference>
<comment type="similarity">
    <text evidence="2">Belongs to the AB hydrolase superfamily. Epoxide hydrolase family.</text>
</comment>
<keyword evidence="1 5" id="KW-0378">Hydrolase</keyword>
<dbReference type="InterPro" id="IPR029058">
    <property type="entry name" value="AB_hydrolase_fold"/>
</dbReference>
<evidence type="ECO:0000256" key="3">
    <source>
        <dbReference type="SAM" id="Phobius"/>
    </source>
</evidence>
<dbReference type="eggNOG" id="KOG4178">
    <property type="taxonomic scope" value="Eukaryota"/>
</dbReference>
<evidence type="ECO:0000259" key="4">
    <source>
        <dbReference type="Pfam" id="PF00561"/>
    </source>
</evidence>
<accession>A0A067RWQ5</accession>
<sequence>MSLKKILIKYTLALFTGFLMTIILTIGFIFKRSEFQVKKRNAPKFLTDTSLWKHGYLTLKNIRIHYVEKGDPKKPLMLFLHGYPEFWYSWRHQLQEFSKDYWTVAIDMRGYGDSEKPPGMDSYAMDLLIDDVKHVVQALGRQKFILVGHDWGGIVSWNFVSKYHEMLLCYVILNAPHPPTFMQLVLSNKKQFFMSWYLFFYTLPYLPELTLPAFDFIAFEKVFRRNKPKELSRVTDEDIEAFKYTFGKPNALTPPVNYYRQFMKTWSTTESSKDIIDITPNGLLIFGELDDYLTREILNLAQKNVKNLQVNIVKGANHFVQQDDPDTVNKHITEFLRSNLVTTNADINASS</sequence>
<dbReference type="InParanoid" id="A0A067RWQ5"/>
<dbReference type="InterPro" id="IPR000073">
    <property type="entry name" value="AB_hydrolase_1"/>
</dbReference>
<dbReference type="InterPro" id="IPR000639">
    <property type="entry name" value="Epox_hydrolase-like"/>
</dbReference>
<reference evidence="5 6" key="1">
    <citation type="journal article" date="2014" name="Nat. Commun.">
        <title>Molecular traces of alternative social organization in a termite genome.</title>
        <authorList>
            <person name="Terrapon N."/>
            <person name="Li C."/>
            <person name="Robertson H.M."/>
            <person name="Ji L."/>
            <person name="Meng X."/>
            <person name="Booth W."/>
            <person name="Chen Z."/>
            <person name="Childers C.P."/>
            <person name="Glastad K.M."/>
            <person name="Gokhale K."/>
            <person name="Gowin J."/>
            <person name="Gronenberg W."/>
            <person name="Hermansen R.A."/>
            <person name="Hu H."/>
            <person name="Hunt B.G."/>
            <person name="Huylmans A.K."/>
            <person name="Khalil S.M."/>
            <person name="Mitchell R.D."/>
            <person name="Munoz-Torres M.C."/>
            <person name="Mustard J.A."/>
            <person name="Pan H."/>
            <person name="Reese J.T."/>
            <person name="Scharf M.E."/>
            <person name="Sun F."/>
            <person name="Vogel H."/>
            <person name="Xiao J."/>
            <person name="Yang W."/>
            <person name="Yang Z."/>
            <person name="Yang Z."/>
            <person name="Zhou J."/>
            <person name="Zhu J."/>
            <person name="Brent C.S."/>
            <person name="Elsik C.G."/>
            <person name="Goodisman M.A."/>
            <person name="Liberles D.A."/>
            <person name="Roe R.M."/>
            <person name="Vargo E.L."/>
            <person name="Vilcinskas A."/>
            <person name="Wang J."/>
            <person name="Bornberg-Bauer E."/>
            <person name="Korb J."/>
            <person name="Zhang G."/>
            <person name="Liebig J."/>
        </authorList>
    </citation>
    <scope>NUCLEOTIDE SEQUENCE [LARGE SCALE GENOMIC DNA]</scope>
    <source>
        <tissue evidence="5">Whole organism</tissue>
    </source>
</reference>
<evidence type="ECO:0000256" key="1">
    <source>
        <dbReference type="ARBA" id="ARBA00022801"/>
    </source>
</evidence>
<dbReference type="OMA" id="VYAREWL"/>
<dbReference type="STRING" id="136037.A0A067RWQ5"/>
<dbReference type="Pfam" id="PF00561">
    <property type="entry name" value="Abhydrolase_1"/>
    <property type="match status" value="1"/>
</dbReference>
<keyword evidence="6" id="KW-1185">Reference proteome</keyword>
<keyword evidence="3" id="KW-0812">Transmembrane</keyword>
<feature type="transmembrane region" description="Helical" evidence="3">
    <location>
        <begin position="6"/>
        <end position="30"/>
    </location>
</feature>
<evidence type="ECO:0000313" key="6">
    <source>
        <dbReference type="Proteomes" id="UP000027135"/>
    </source>
</evidence>
<dbReference type="Gene3D" id="3.40.50.1820">
    <property type="entry name" value="alpha/beta hydrolase"/>
    <property type="match status" value="1"/>
</dbReference>
<evidence type="ECO:0000256" key="2">
    <source>
        <dbReference type="ARBA" id="ARBA00038334"/>
    </source>
</evidence>
<dbReference type="AlphaFoldDB" id="A0A067RWQ5"/>
<dbReference type="SUPFAM" id="SSF53474">
    <property type="entry name" value="alpha/beta-Hydrolases"/>
    <property type="match status" value="1"/>
</dbReference>
<dbReference type="EMBL" id="KK852417">
    <property type="protein sequence ID" value="KDR24344.1"/>
    <property type="molecule type" value="Genomic_DNA"/>
</dbReference>
<keyword evidence="3" id="KW-0472">Membrane</keyword>
<dbReference type="PRINTS" id="PR00412">
    <property type="entry name" value="EPOXHYDRLASE"/>
</dbReference>
<dbReference type="OrthoDB" id="408373at2759"/>
<gene>
    <name evidence="5" type="ORF">L798_04832</name>
</gene>
<evidence type="ECO:0000313" key="5">
    <source>
        <dbReference type="EMBL" id="KDR24344.1"/>
    </source>
</evidence>
<proteinExistence type="inferred from homology"/>
<dbReference type="Proteomes" id="UP000027135">
    <property type="component" value="Unassembled WGS sequence"/>
</dbReference>
<organism evidence="5 6">
    <name type="scientific">Zootermopsis nevadensis</name>
    <name type="common">Dampwood termite</name>
    <dbReference type="NCBI Taxonomy" id="136037"/>
    <lineage>
        <taxon>Eukaryota</taxon>
        <taxon>Metazoa</taxon>
        <taxon>Ecdysozoa</taxon>
        <taxon>Arthropoda</taxon>
        <taxon>Hexapoda</taxon>
        <taxon>Insecta</taxon>
        <taxon>Pterygota</taxon>
        <taxon>Neoptera</taxon>
        <taxon>Polyneoptera</taxon>
        <taxon>Dictyoptera</taxon>
        <taxon>Blattodea</taxon>
        <taxon>Blattoidea</taxon>
        <taxon>Termitoidae</taxon>
        <taxon>Termopsidae</taxon>
        <taxon>Zootermopsis</taxon>
    </lineage>
</organism>
<keyword evidence="3" id="KW-1133">Transmembrane helix</keyword>
<feature type="domain" description="AB hydrolase-1" evidence="4">
    <location>
        <begin position="75"/>
        <end position="324"/>
    </location>
</feature>
<name>A0A067RWQ5_ZOONE</name>
<protein>
    <submittedName>
        <fullName evidence="5">Epoxide hydrolase 4</fullName>
    </submittedName>
</protein>